<organism evidence="12">
    <name type="scientific">mine drainage metagenome</name>
    <dbReference type="NCBI Taxonomy" id="410659"/>
    <lineage>
        <taxon>unclassified sequences</taxon>
        <taxon>metagenomes</taxon>
        <taxon>ecological metagenomes</taxon>
    </lineage>
</organism>
<dbReference type="PROSITE" id="PS50929">
    <property type="entry name" value="ABC_TM1F"/>
    <property type="match status" value="1"/>
</dbReference>
<dbReference type="SUPFAM" id="SSF52540">
    <property type="entry name" value="P-loop containing nucleoside triphosphate hydrolases"/>
    <property type="match status" value="1"/>
</dbReference>
<feature type="transmembrane region" description="Helical" evidence="9">
    <location>
        <begin position="254"/>
        <end position="278"/>
    </location>
</feature>
<dbReference type="Gene3D" id="1.20.1560.10">
    <property type="entry name" value="ABC transporter type 1, transmembrane domain"/>
    <property type="match status" value="1"/>
</dbReference>
<dbReference type="PROSITE" id="PS50893">
    <property type="entry name" value="ABC_TRANSPORTER_2"/>
    <property type="match status" value="1"/>
</dbReference>
<keyword evidence="5" id="KW-0547">Nucleotide-binding</keyword>
<evidence type="ECO:0000256" key="6">
    <source>
        <dbReference type="ARBA" id="ARBA00022840"/>
    </source>
</evidence>
<dbReference type="InterPro" id="IPR039421">
    <property type="entry name" value="Type_1_exporter"/>
</dbReference>
<gene>
    <name evidence="12" type="primary">hepA_1</name>
    <name evidence="12" type="ORF">GALL_00120</name>
</gene>
<keyword evidence="4 9" id="KW-0812">Transmembrane</keyword>
<evidence type="ECO:0000256" key="8">
    <source>
        <dbReference type="ARBA" id="ARBA00023136"/>
    </source>
</evidence>
<dbReference type="GO" id="GO:0005524">
    <property type="term" value="F:ATP binding"/>
    <property type="evidence" value="ECO:0007669"/>
    <property type="project" value="UniProtKB-KW"/>
</dbReference>
<feature type="transmembrane region" description="Helical" evidence="9">
    <location>
        <begin position="54"/>
        <end position="76"/>
    </location>
</feature>
<dbReference type="PANTHER" id="PTHR24221:SF654">
    <property type="entry name" value="ATP-BINDING CASSETTE SUB-FAMILY B MEMBER 6"/>
    <property type="match status" value="1"/>
</dbReference>
<dbReference type="InterPro" id="IPR011527">
    <property type="entry name" value="ABC1_TM_dom"/>
</dbReference>
<dbReference type="InterPro" id="IPR036640">
    <property type="entry name" value="ABC1_TM_sf"/>
</dbReference>
<dbReference type="SMART" id="SM00382">
    <property type="entry name" value="AAA"/>
    <property type="match status" value="1"/>
</dbReference>
<feature type="domain" description="ABC transporter" evidence="10">
    <location>
        <begin position="344"/>
        <end position="576"/>
    </location>
</feature>
<dbReference type="InterPro" id="IPR027417">
    <property type="entry name" value="P-loop_NTPase"/>
</dbReference>
<accession>A0A1J5TS05</accession>
<evidence type="ECO:0000256" key="9">
    <source>
        <dbReference type="SAM" id="Phobius"/>
    </source>
</evidence>
<protein>
    <submittedName>
        <fullName evidence="12">Heterocyst differentiation ATP-binding protein HepA</fullName>
    </submittedName>
</protein>
<evidence type="ECO:0000259" key="10">
    <source>
        <dbReference type="PROSITE" id="PS50893"/>
    </source>
</evidence>
<dbReference type="Pfam" id="PF00005">
    <property type="entry name" value="ABC_tran"/>
    <property type="match status" value="1"/>
</dbReference>
<dbReference type="SUPFAM" id="SSF90123">
    <property type="entry name" value="ABC transporter transmembrane region"/>
    <property type="match status" value="1"/>
</dbReference>
<keyword evidence="6 12" id="KW-0067">ATP-binding</keyword>
<dbReference type="InterPro" id="IPR003439">
    <property type="entry name" value="ABC_transporter-like_ATP-bd"/>
</dbReference>
<keyword evidence="8 9" id="KW-0472">Membrane</keyword>
<keyword evidence="7 9" id="KW-1133">Transmembrane helix</keyword>
<dbReference type="GO" id="GO:0140359">
    <property type="term" value="F:ABC-type transporter activity"/>
    <property type="evidence" value="ECO:0007669"/>
    <property type="project" value="InterPro"/>
</dbReference>
<evidence type="ECO:0000313" key="12">
    <source>
        <dbReference type="EMBL" id="OIR19133.1"/>
    </source>
</evidence>
<sequence>MYAIGRRRSLTLLAIACLMSVLDLVGIAIIFPFLRVVTEPDFAEKILVHTGIGVWAPSLMHKQVVGILGVALVFFYTTKTSIQSFLLRIQSRLLAQFTANQTNDVVSRVLNARYAVFQQTPASEIAGTAYANTVHASLALAAIIQAVNEGLLLILMFLGFIFIQPMLAFGTSLLAILIILLLYQLVIRRSSKIGQEQTRLENIRYRLLFAIASAIRDIKIMGLDSLFDVRNRKVSNDYAEIAWRSSFNNALPRLLIEFIALLAIVGFSMFVIFFDISLNKAGPLLGLIAIATVRAVPSMSKLFNAISAFRSSRPAVISLMQLRTRLANEAVLRKDDTLHFQNVIELKNIGFRYGEKTVLENVCLQLRRGESIGIVGPSGSGKTTLLDLFTGLQQATAGQFACDGIRFDPFTSHSIQKLIGYVPQTITLLDETIAFNVSFEEQPDFERVQRALAMANLRGLISSLQDGIQTRVGENGLRLSGGQRQRIGIARALYRSPEILVFDEATSSLDTLSEKELSHEIEKLRGQISVVMVAHRLSTVMACDRIYVLSNGTIESSGTHSELLQISNTYKKLYANQHAMEN</sequence>
<feature type="transmembrane region" description="Helical" evidence="9">
    <location>
        <begin position="169"/>
        <end position="187"/>
    </location>
</feature>
<name>A0A1J5TS05_9ZZZZ</name>
<dbReference type="PANTHER" id="PTHR24221">
    <property type="entry name" value="ATP-BINDING CASSETTE SUB-FAMILY B"/>
    <property type="match status" value="1"/>
</dbReference>
<dbReference type="GO" id="GO:0016887">
    <property type="term" value="F:ATP hydrolysis activity"/>
    <property type="evidence" value="ECO:0007669"/>
    <property type="project" value="InterPro"/>
</dbReference>
<dbReference type="InterPro" id="IPR003593">
    <property type="entry name" value="AAA+_ATPase"/>
</dbReference>
<comment type="caution">
    <text evidence="12">The sequence shown here is derived from an EMBL/GenBank/DDBJ whole genome shotgun (WGS) entry which is preliminary data.</text>
</comment>
<evidence type="ECO:0000259" key="11">
    <source>
        <dbReference type="PROSITE" id="PS50929"/>
    </source>
</evidence>
<dbReference type="Gene3D" id="3.40.50.300">
    <property type="entry name" value="P-loop containing nucleotide triphosphate hydrolases"/>
    <property type="match status" value="1"/>
</dbReference>
<feature type="transmembrane region" description="Helical" evidence="9">
    <location>
        <begin position="12"/>
        <end position="34"/>
    </location>
</feature>
<dbReference type="GO" id="GO:0005886">
    <property type="term" value="C:plasma membrane"/>
    <property type="evidence" value="ECO:0007669"/>
    <property type="project" value="UniProtKB-SubCell"/>
</dbReference>
<evidence type="ECO:0000256" key="1">
    <source>
        <dbReference type="ARBA" id="ARBA00004651"/>
    </source>
</evidence>
<proteinExistence type="predicted"/>
<evidence type="ECO:0000256" key="7">
    <source>
        <dbReference type="ARBA" id="ARBA00022989"/>
    </source>
</evidence>
<evidence type="ECO:0000256" key="4">
    <source>
        <dbReference type="ARBA" id="ARBA00022692"/>
    </source>
</evidence>
<dbReference type="EMBL" id="MLJW01000001">
    <property type="protein sequence ID" value="OIR19133.1"/>
    <property type="molecule type" value="Genomic_DNA"/>
</dbReference>
<evidence type="ECO:0000256" key="5">
    <source>
        <dbReference type="ARBA" id="ARBA00022741"/>
    </source>
</evidence>
<dbReference type="GO" id="GO:0034040">
    <property type="term" value="F:ATPase-coupled lipid transmembrane transporter activity"/>
    <property type="evidence" value="ECO:0007669"/>
    <property type="project" value="TreeGrafter"/>
</dbReference>
<dbReference type="InterPro" id="IPR017871">
    <property type="entry name" value="ABC_transporter-like_CS"/>
</dbReference>
<evidence type="ECO:0000256" key="3">
    <source>
        <dbReference type="ARBA" id="ARBA00022475"/>
    </source>
</evidence>
<evidence type="ECO:0000256" key="2">
    <source>
        <dbReference type="ARBA" id="ARBA00022448"/>
    </source>
</evidence>
<keyword evidence="2" id="KW-0813">Transport</keyword>
<reference evidence="12" key="1">
    <citation type="submission" date="2016-10" db="EMBL/GenBank/DDBJ databases">
        <title>Sequence of Gallionella enrichment culture.</title>
        <authorList>
            <person name="Poehlein A."/>
            <person name="Muehling M."/>
            <person name="Daniel R."/>
        </authorList>
    </citation>
    <scope>NUCLEOTIDE SEQUENCE</scope>
</reference>
<feature type="domain" description="ABC transmembrane type-1" evidence="11">
    <location>
        <begin position="10"/>
        <end position="311"/>
    </location>
</feature>
<feature type="transmembrane region" description="Helical" evidence="9">
    <location>
        <begin position="138"/>
        <end position="163"/>
    </location>
</feature>
<comment type="subcellular location">
    <subcellularLocation>
        <location evidence="1">Cell membrane</location>
        <topology evidence="1">Multi-pass membrane protein</topology>
    </subcellularLocation>
</comment>
<dbReference type="FunFam" id="3.40.50.300:FF:000854">
    <property type="entry name" value="Multidrug ABC transporter ATP-binding protein"/>
    <property type="match status" value="1"/>
</dbReference>
<dbReference type="PROSITE" id="PS00211">
    <property type="entry name" value="ABC_TRANSPORTER_1"/>
    <property type="match status" value="1"/>
</dbReference>
<dbReference type="AlphaFoldDB" id="A0A1J5TS05"/>
<keyword evidence="3" id="KW-1003">Cell membrane</keyword>